<evidence type="ECO:0000256" key="1">
    <source>
        <dbReference type="SAM" id="Phobius"/>
    </source>
</evidence>
<dbReference type="PANTHER" id="PTHR28019">
    <property type="entry name" value="CELL MEMBRANE PROTEIN YLR413W-RELATED"/>
    <property type="match status" value="1"/>
</dbReference>
<dbReference type="Proteomes" id="UP001305779">
    <property type="component" value="Unassembled WGS sequence"/>
</dbReference>
<keyword evidence="3" id="KW-1185">Reference proteome</keyword>
<name>A0ABR0F2A1_ZASCE</name>
<feature type="transmembrane region" description="Helical" evidence="1">
    <location>
        <begin position="261"/>
        <end position="281"/>
    </location>
</feature>
<comment type="caution">
    <text evidence="2">The sequence shown here is derived from an EMBL/GenBank/DDBJ whole genome shotgun (WGS) entry which is preliminary data.</text>
</comment>
<sequence>MRFSALIPVVFITASFILAFLCLFAGSKQGFLEDYAVITWNTSRIGYDVLDNSDSSSSSSGLTSIIDNIGDEIGDSIEGAINDVAQDLGIHDFYSAHLMNYCEGFYTPAAIPNATVSKSDIHKNVTACSNRTAMYNFDPQQIIQKELNNSVGSGVVNLVNDLNWPEDITNGIRALQVAAKAAFVLYCIAIGFIGVALILAVVSIFFEGRLSALLNMLVDWLAFLVLGIASAIATAIAVKGASVINKYGDDIGVSAQQGNKFMILTWVATGLLLLASIVWCFDCIAGRRRRVAEPKYNHSRY</sequence>
<dbReference type="PANTHER" id="PTHR28019:SF7">
    <property type="entry name" value="SUR7 PROTEIN"/>
    <property type="match status" value="1"/>
</dbReference>
<protein>
    <recommendedName>
        <fullName evidence="4">Integral membrane protein-like protein</fullName>
    </recommendedName>
</protein>
<evidence type="ECO:0000313" key="3">
    <source>
        <dbReference type="Proteomes" id="UP001305779"/>
    </source>
</evidence>
<keyword evidence="1" id="KW-0812">Transmembrane</keyword>
<evidence type="ECO:0000313" key="2">
    <source>
        <dbReference type="EMBL" id="KAK4507832.1"/>
    </source>
</evidence>
<keyword evidence="1" id="KW-1133">Transmembrane helix</keyword>
<dbReference type="InterPro" id="IPR052413">
    <property type="entry name" value="SUR7_domain"/>
</dbReference>
<gene>
    <name evidence="2" type="ORF">PRZ48_001567</name>
</gene>
<accession>A0ABR0F2A1</accession>
<reference evidence="2 3" key="1">
    <citation type="journal article" date="2023" name="G3 (Bethesda)">
        <title>A chromosome-level genome assembly of Zasmidium syzygii isolated from banana leaves.</title>
        <authorList>
            <person name="van Westerhoven A.C."/>
            <person name="Mehrabi R."/>
            <person name="Talebi R."/>
            <person name="Steentjes M.B.F."/>
            <person name="Corcolon B."/>
            <person name="Chong P.A."/>
            <person name="Kema G.H.J."/>
            <person name="Seidl M.F."/>
        </authorList>
    </citation>
    <scope>NUCLEOTIDE SEQUENCE [LARGE SCALE GENOMIC DNA]</scope>
    <source>
        <strain evidence="2 3">P124</strain>
    </source>
</reference>
<dbReference type="Pfam" id="PF06687">
    <property type="entry name" value="SUR7"/>
    <property type="match status" value="1"/>
</dbReference>
<dbReference type="EMBL" id="JAXOVC010000001">
    <property type="protein sequence ID" value="KAK4507832.1"/>
    <property type="molecule type" value="Genomic_DNA"/>
</dbReference>
<dbReference type="InterPro" id="IPR009571">
    <property type="entry name" value="SUR7/Rim9-like_fungi"/>
</dbReference>
<keyword evidence="1" id="KW-0472">Membrane</keyword>
<feature type="transmembrane region" description="Helical" evidence="1">
    <location>
        <begin position="218"/>
        <end position="241"/>
    </location>
</feature>
<evidence type="ECO:0008006" key="4">
    <source>
        <dbReference type="Google" id="ProtNLM"/>
    </source>
</evidence>
<feature type="transmembrane region" description="Helical" evidence="1">
    <location>
        <begin position="183"/>
        <end position="206"/>
    </location>
</feature>
<organism evidence="2 3">
    <name type="scientific">Zasmidium cellare</name>
    <name type="common">Wine cellar mold</name>
    <name type="synonym">Racodium cellare</name>
    <dbReference type="NCBI Taxonomy" id="395010"/>
    <lineage>
        <taxon>Eukaryota</taxon>
        <taxon>Fungi</taxon>
        <taxon>Dikarya</taxon>
        <taxon>Ascomycota</taxon>
        <taxon>Pezizomycotina</taxon>
        <taxon>Dothideomycetes</taxon>
        <taxon>Dothideomycetidae</taxon>
        <taxon>Mycosphaerellales</taxon>
        <taxon>Mycosphaerellaceae</taxon>
        <taxon>Zasmidium</taxon>
    </lineage>
</organism>
<proteinExistence type="predicted"/>